<evidence type="ECO:0000256" key="8">
    <source>
        <dbReference type="SAM" id="MobiDB-lite"/>
    </source>
</evidence>
<evidence type="ECO:0000259" key="9">
    <source>
        <dbReference type="PROSITE" id="PS51032"/>
    </source>
</evidence>
<evidence type="ECO:0000313" key="10">
    <source>
        <dbReference type="EMBL" id="KAF3607484.1"/>
    </source>
</evidence>
<keyword evidence="5" id="KW-0804">Transcription</keyword>
<evidence type="ECO:0000256" key="5">
    <source>
        <dbReference type="ARBA" id="ARBA00023163"/>
    </source>
</evidence>
<keyword evidence="3" id="KW-0805">Transcription regulation</keyword>
<feature type="domain" description="AP2/ERF" evidence="9">
    <location>
        <begin position="38"/>
        <end position="95"/>
    </location>
</feature>
<dbReference type="PANTHER" id="PTHR31677">
    <property type="entry name" value="AP2 DOMAIN CLASS TRANSCRIPTION FACTOR"/>
    <property type="match status" value="1"/>
</dbReference>
<proteinExistence type="inferred from homology"/>
<keyword evidence="2" id="KW-0936">Ethylene signaling pathway</keyword>
<dbReference type="SUPFAM" id="SSF54171">
    <property type="entry name" value="DNA-binding domain"/>
    <property type="match status" value="1"/>
</dbReference>
<dbReference type="PROSITE" id="PS51032">
    <property type="entry name" value="AP2_ERF"/>
    <property type="match status" value="1"/>
</dbReference>
<comment type="similarity">
    <text evidence="7">Belongs to the AP2/ERF transcription factor family. ERF subfamily.</text>
</comment>
<dbReference type="Proteomes" id="UP000266723">
    <property type="component" value="Unassembled WGS sequence"/>
</dbReference>
<dbReference type="InterPro" id="IPR016177">
    <property type="entry name" value="DNA-bd_dom_sf"/>
</dbReference>
<feature type="compositionally biased region" description="Basic residues" evidence="8">
    <location>
        <begin position="14"/>
        <end position="23"/>
    </location>
</feature>
<feature type="compositionally biased region" description="Low complexity" evidence="8">
    <location>
        <begin position="1"/>
        <end position="13"/>
    </location>
</feature>
<feature type="region of interest" description="Disordered" evidence="8">
    <location>
        <begin position="1"/>
        <end position="39"/>
    </location>
</feature>
<evidence type="ECO:0000256" key="2">
    <source>
        <dbReference type="ARBA" id="ARBA00022745"/>
    </source>
</evidence>
<protein>
    <recommendedName>
        <fullName evidence="9">AP2/ERF domain-containing protein</fullName>
    </recommendedName>
</protein>
<evidence type="ECO:0000256" key="6">
    <source>
        <dbReference type="ARBA" id="ARBA00023242"/>
    </source>
</evidence>
<dbReference type="PRINTS" id="PR00367">
    <property type="entry name" value="ETHRSPELEMNT"/>
</dbReference>
<dbReference type="CDD" id="cd00018">
    <property type="entry name" value="AP2"/>
    <property type="match status" value="1"/>
</dbReference>
<evidence type="ECO:0000256" key="3">
    <source>
        <dbReference type="ARBA" id="ARBA00023015"/>
    </source>
</evidence>
<dbReference type="InterPro" id="IPR001471">
    <property type="entry name" value="AP2/ERF_dom"/>
</dbReference>
<sequence length="423" mass="48206">MDFNGNSNAGSSSRSKKSNRKKQQQLQPQPQQHIEENKYVGVRRRPWGRYAAEIRNPTTKERYWLGTFDTAEEAALAYDRAAQSIRGLTAKTHFVYSDMPRGSSVTSFISPDESQRFISELFNHSFQPEDPNNSTTNNLYSSTNTENQNSNEFSYNGWPHESECDYQSINTNDEHCDHELPPLPPSTCFGARLTYPETDSYWNVANTSMDYSFELDAFVDQNSLVESGTEGCLFLVTLRVQGSRRKFHTTALESQTVLGLPTVFRKILVEHSRAVFLFGFYRLAGIVAEKELELIMCRHKRRTRIIVGKQMTKEKDDDEDSVEVVEFARQARPENSLAPSEIKQLNEPIEDKITEWNTGGLLTRIEGFIAFIPKQEMVKKVNSFSVFQEKLYLREGPPGRNCCKILPYGAQVKLGDGSRTVEG</sequence>
<reference evidence="10 11" key="1">
    <citation type="journal article" date="2020" name="BMC Genomics">
        <title>Intraspecific diversification of the crop wild relative Brassica cretica Lam. using demographic model selection.</title>
        <authorList>
            <person name="Kioukis A."/>
            <person name="Michalopoulou V.A."/>
            <person name="Briers L."/>
            <person name="Pirintsos S."/>
            <person name="Studholme D.J."/>
            <person name="Pavlidis P."/>
            <person name="Sarris P.F."/>
        </authorList>
    </citation>
    <scope>NUCLEOTIDE SEQUENCE [LARGE SCALE GENOMIC DNA]</scope>
    <source>
        <strain evidence="11">cv. PFS-1207/04</strain>
    </source>
</reference>
<keyword evidence="4" id="KW-0238">DNA-binding</keyword>
<keyword evidence="6" id="KW-0539">Nucleus</keyword>
<dbReference type="InterPro" id="IPR036955">
    <property type="entry name" value="AP2/ERF_dom_sf"/>
</dbReference>
<evidence type="ECO:0000256" key="1">
    <source>
        <dbReference type="ARBA" id="ARBA00004123"/>
    </source>
</evidence>
<organism evidence="10 11">
    <name type="scientific">Brassica cretica</name>
    <name type="common">Mustard</name>
    <dbReference type="NCBI Taxonomy" id="69181"/>
    <lineage>
        <taxon>Eukaryota</taxon>
        <taxon>Viridiplantae</taxon>
        <taxon>Streptophyta</taxon>
        <taxon>Embryophyta</taxon>
        <taxon>Tracheophyta</taxon>
        <taxon>Spermatophyta</taxon>
        <taxon>Magnoliopsida</taxon>
        <taxon>eudicotyledons</taxon>
        <taxon>Gunneridae</taxon>
        <taxon>Pentapetalae</taxon>
        <taxon>rosids</taxon>
        <taxon>malvids</taxon>
        <taxon>Brassicales</taxon>
        <taxon>Brassicaceae</taxon>
        <taxon>Brassiceae</taxon>
        <taxon>Brassica</taxon>
    </lineage>
</organism>
<comment type="subcellular location">
    <subcellularLocation>
        <location evidence="1">Nucleus</location>
    </subcellularLocation>
</comment>
<accession>A0ABQ7EV97</accession>
<comment type="caution">
    <text evidence="10">The sequence shown here is derived from an EMBL/GenBank/DDBJ whole genome shotgun (WGS) entry which is preliminary data.</text>
</comment>
<dbReference type="EMBL" id="QGKV02000297">
    <property type="protein sequence ID" value="KAF3607484.1"/>
    <property type="molecule type" value="Genomic_DNA"/>
</dbReference>
<dbReference type="Pfam" id="PF00847">
    <property type="entry name" value="AP2"/>
    <property type="match status" value="1"/>
</dbReference>
<dbReference type="PANTHER" id="PTHR31677:SF244">
    <property type="entry name" value="ETHYLENE-RESPONSIVE TRANSCRIPTION FACTOR ERF087"/>
    <property type="match status" value="1"/>
</dbReference>
<evidence type="ECO:0000256" key="7">
    <source>
        <dbReference type="ARBA" id="ARBA00024343"/>
    </source>
</evidence>
<name>A0ABQ7EV97_BRACR</name>
<dbReference type="Gene3D" id="3.30.730.10">
    <property type="entry name" value="AP2/ERF domain"/>
    <property type="match status" value="1"/>
</dbReference>
<evidence type="ECO:0000313" key="11">
    <source>
        <dbReference type="Proteomes" id="UP000266723"/>
    </source>
</evidence>
<gene>
    <name evidence="10" type="ORF">DY000_02047200</name>
</gene>
<keyword evidence="11" id="KW-1185">Reference proteome</keyword>
<evidence type="ECO:0000256" key="4">
    <source>
        <dbReference type="ARBA" id="ARBA00023125"/>
    </source>
</evidence>
<dbReference type="SMART" id="SM00380">
    <property type="entry name" value="AP2"/>
    <property type="match status" value="1"/>
</dbReference>